<dbReference type="Proteomes" id="UP000789396">
    <property type="component" value="Unassembled WGS sequence"/>
</dbReference>
<organism evidence="1 2">
    <name type="scientific">Racocetra fulgida</name>
    <dbReference type="NCBI Taxonomy" id="60492"/>
    <lineage>
        <taxon>Eukaryota</taxon>
        <taxon>Fungi</taxon>
        <taxon>Fungi incertae sedis</taxon>
        <taxon>Mucoromycota</taxon>
        <taxon>Glomeromycotina</taxon>
        <taxon>Glomeromycetes</taxon>
        <taxon>Diversisporales</taxon>
        <taxon>Gigasporaceae</taxon>
        <taxon>Racocetra</taxon>
    </lineage>
</organism>
<feature type="non-terminal residue" evidence="1">
    <location>
        <position position="203"/>
    </location>
</feature>
<sequence>FKILIDFTNELLKLEQYAQTSSTISKITSNTTSASTPRSDLGEAIAAVIEGFGYVKKLQSDCEKLQEKLDRYTLSVDSSFLDVLEREHPDAIALWNQLFRPTDLSILSIAPYELEDIPIAIRCSTVSDERRKNGSKYLIKLNGTLCLKDIRPLWLPALLEALDPSHRGYVNPHDFLSFVGKEKALSNRLKQVIFDSCGYGAFV</sequence>
<comment type="caution">
    <text evidence="1">The sequence shown here is derived from an EMBL/GenBank/DDBJ whole genome shotgun (WGS) entry which is preliminary data.</text>
</comment>
<accession>A0A9N9K1D8</accession>
<keyword evidence="2" id="KW-1185">Reference proteome</keyword>
<evidence type="ECO:0000313" key="1">
    <source>
        <dbReference type="EMBL" id="CAG8807349.1"/>
    </source>
</evidence>
<feature type="non-terminal residue" evidence="1">
    <location>
        <position position="1"/>
    </location>
</feature>
<evidence type="ECO:0000313" key="2">
    <source>
        <dbReference type="Proteomes" id="UP000789396"/>
    </source>
</evidence>
<dbReference type="AlphaFoldDB" id="A0A9N9K1D8"/>
<reference evidence="1" key="1">
    <citation type="submission" date="2021-06" db="EMBL/GenBank/DDBJ databases">
        <authorList>
            <person name="Kallberg Y."/>
            <person name="Tangrot J."/>
            <person name="Rosling A."/>
        </authorList>
    </citation>
    <scope>NUCLEOTIDE SEQUENCE</scope>
    <source>
        <strain evidence="1">IN212</strain>
    </source>
</reference>
<proteinExistence type="predicted"/>
<protein>
    <submittedName>
        <fullName evidence="1">19143_t:CDS:1</fullName>
    </submittedName>
</protein>
<gene>
    <name evidence="1" type="ORF">RFULGI_LOCUS18378</name>
</gene>
<dbReference type="OrthoDB" id="5374688at2759"/>
<dbReference type="EMBL" id="CAJVPZ010079956">
    <property type="protein sequence ID" value="CAG8807349.1"/>
    <property type="molecule type" value="Genomic_DNA"/>
</dbReference>
<name>A0A9N9K1D8_9GLOM</name>